<dbReference type="AlphaFoldDB" id="A0A0L0P2K6"/>
<dbReference type="EMBL" id="LGST01000019">
    <property type="protein sequence ID" value="KNE00266.1"/>
    <property type="molecule type" value="Genomic_DNA"/>
</dbReference>
<name>A0A0L0P2K6_CANAR</name>
<reference evidence="2" key="1">
    <citation type="journal article" date="2015" name="BMC Genomics">
        <title>Draft genome of a commonly misdiagnosed multidrug resistant pathogen Candida auris.</title>
        <authorList>
            <person name="Chatterjee S."/>
            <person name="Alampalli S.V."/>
            <person name="Nageshan R.K."/>
            <person name="Chettiar S.T."/>
            <person name="Joshi S."/>
            <person name="Tatu U.S."/>
        </authorList>
    </citation>
    <scope>NUCLEOTIDE SEQUENCE [LARGE SCALE GENOMIC DNA]</scope>
    <source>
        <strain evidence="2">6684</strain>
    </source>
</reference>
<organism evidence="1 2">
    <name type="scientific">Candidozyma auris</name>
    <name type="common">Yeast</name>
    <name type="synonym">Candida auris</name>
    <dbReference type="NCBI Taxonomy" id="498019"/>
    <lineage>
        <taxon>Eukaryota</taxon>
        <taxon>Fungi</taxon>
        <taxon>Dikarya</taxon>
        <taxon>Ascomycota</taxon>
        <taxon>Saccharomycotina</taxon>
        <taxon>Pichiomycetes</taxon>
        <taxon>Metschnikowiaceae</taxon>
        <taxon>Candidozyma</taxon>
    </lineage>
</organism>
<dbReference type="VEuPathDB" id="FungiDB:QG37_02812"/>
<accession>A0A0L0P2K6</accession>
<proteinExistence type="predicted"/>
<evidence type="ECO:0000313" key="2">
    <source>
        <dbReference type="Proteomes" id="UP000037122"/>
    </source>
</evidence>
<comment type="caution">
    <text evidence="1">The sequence shown here is derived from an EMBL/GenBank/DDBJ whole genome shotgun (WGS) entry which is preliminary data.</text>
</comment>
<dbReference type="Proteomes" id="UP000037122">
    <property type="component" value="Unassembled WGS sequence"/>
</dbReference>
<evidence type="ECO:0000313" key="1">
    <source>
        <dbReference type="EMBL" id="KNE00266.1"/>
    </source>
</evidence>
<protein>
    <submittedName>
        <fullName evidence="1">Uncharacterized protein</fullName>
    </submittedName>
</protein>
<sequence>MVEARTTLWKAIHTARRFTLFVSHLDLKDQLCGLLMGWLMAAAKWNTDRIGNGMSRKHSIKAELHAHVYQ</sequence>
<gene>
    <name evidence="1" type="ORF">QG37_02812</name>
</gene>